<dbReference type="EMBL" id="JABVED010000021">
    <property type="protein sequence ID" value="MBC6450909.1"/>
    <property type="molecule type" value="Genomic_DNA"/>
</dbReference>
<evidence type="ECO:0000256" key="1">
    <source>
        <dbReference type="SAM" id="MobiDB-lite"/>
    </source>
</evidence>
<feature type="domain" description="Thiopeptide-type bacteriocin biosynthesis" evidence="3">
    <location>
        <begin position="756"/>
        <end position="1003"/>
    </location>
</feature>
<dbReference type="Pfam" id="PF04738">
    <property type="entry name" value="Lant_dehydr_N"/>
    <property type="match status" value="1"/>
</dbReference>
<protein>
    <submittedName>
        <fullName evidence="4">Lantibiotic dehydratase</fullName>
    </submittedName>
</protein>
<evidence type="ECO:0000259" key="3">
    <source>
        <dbReference type="Pfam" id="PF14028"/>
    </source>
</evidence>
<dbReference type="Pfam" id="PF14028">
    <property type="entry name" value="Lant_dehydr_C"/>
    <property type="match status" value="1"/>
</dbReference>
<evidence type="ECO:0000259" key="2">
    <source>
        <dbReference type="Pfam" id="PF04738"/>
    </source>
</evidence>
<name>A0ABR7LE13_9PSEU</name>
<dbReference type="Proteomes" id="UP000734823">
    <property type="component" value="Unassembled WGS sequence"/>
</dbReference>
<dbReference type="InterPro" id="IPR006827">
    <property type="entry name" value="Lant_deHydtase_N"/>
</dbReference>
<organism evidence="4 5">
    <name type="scientific">Actinokineospora xionganensis</name>
    <dbReference type="NCBI Taxonomy" id="2684470"/>
    <lineage>
        <taxon>Bacteria</taxon>
        <taxon>Bacillati</taxon>
        <taxon>Actinomycetota</taxon>
        <taxon>Actinomycetes</taxon>
        <taxon>Pseudonocardiales</taxon>
        <taxon>Pseudonocardiaceae</taxon>
        <taxon>Actinokineospora</taxon>
    </lineage>
</organism>
<comment type="caution">
    <text evidence="4">The sequence shown here is derived from an EMBL/GenBank/DDBJ whole genome shotgun (WGS) entry which is preliminary data.</text>
</comment>
<dbReference type="NCBIfam" id="TIGR03891">
    <property type="entry name" value="thiopep_ocin"/>
    <property type="match status" value="1"/>
</dbReference>
<gene>
    <name evidence="4" type="ORF">GPZ80_27480</name>
</gene>
<dbReference type="RefSeq" id="WP_187223987.1">
    <property type="nucleotide sequence ID" value="NZ_JABVED010000021.1"/>
</dbReference>
<reference evidence="4 5" key="1">
    <citation type="submission" date="2020-06" db="EMBL/GenBank/DDBJ databases">
        <title>Actinokineospora xiongansis sp. nov., isolated from soil of Baiyangdian.</title>
        <authorList>
            <person name="Zhang X."/>
        </authorList>
    </citation>
    <scope>NUCLEOTIDE SEQUENCE [LARGE SCALE GENOMIC DNA]</scope>
    <source>
        <strain evidence="4 5">HBU206404</strain>
    </source>
</reference>
<accession>A0ABR7LE13</accession>
<sequence>MHTGSSPLYRHGGAALLRAAAAPLDGLGGDWPDPTEPLSCRAWLARVWRRPEFVEAVRVASPGLVERVNGLDSLSDKQILRACMSVLRYALRASSRHTPFGMFAGVAPAAVATGAKVRWGAGHRPVARVDAQWLAKVIDGLERDAALLTRLEVVFGTLAMVRGPRMEAPAGNSTVSVRHTRAVAAVHAAAATPTRFADLATALAETFPAADPAAVAAMLTELVRQRFLITSLRAPLTVTDPLGHLLDRLHEAGAADLAEIAPIVGELRAVETNLFRHNHPATSAPERTGIRADLADRMRALADGARTPLAVDLRLDCDVRVPDHVAREMEAAATAMARLSGQPTGEPAWRDFHSAFYDRYGMGTLVPVADVVDPDTGIGYPAGYPGSVLPARTGTVSERDHALLALAWAALADGSDEVVLDDDVITSVAVGDRVAGEPRFAPHVEIAARIHATSADALDRGDCLLTVAPARGFGTFTSRFTTITPGSRLHEVYAAVPTSVDGALPVQLSFPPAYPHAENICRVPAYLPHVLSLGEHQGPDESVIPLEDLAVTATRDGLRLVSLSRQRVVEPQAFHGLALTKQTPPLARFLIHLARGLGASWHRFDWGPAAQRLPYLPRVRYRRSILAPARWRLTSAYLPADADLGEFAAALQKWRARSRCPAVVELVDADRTLRLDLDVPAHVAILRAHLARNDDATLTEAVADPAEYGWIGGHAHEIVLPLVSTQAPAPAPAPSAVSRPPLTSHGRLPAAPGTNWLNAKLHTHPQRLDELITEHVPRLLAGLDNPAWWFIRYRSATETDHLRLRLPTPDTETYAATLLAVGAWADQLRTEKVIGRLVIDTYYPEVGRYGHGQALAAAEAAFVADSAAVTTQLRRLPEPVLARDALVALNMAATVAGLLGDTAAAMRWLTARPAPPGPATDRAVLAQLTTLLDDATTVPAGWDGDLAATWQARAAALDTCRHHLATSTDLDVAAEALLHMHHNRAIGIDRDRENRCRRLARHAALAWIARHREEG</sequence>
<feature type="domain" description="Lantibiotic dehydratase N-terminal" evidence="2">
    <location>
        <begin position="49"/>
        <end position="686"/>
    </location>
</feature>
<keyword evidence="5" id="KW-1185">Reference proteome</keyword>
<feature type="region of interest" description="Disordered" evidence="1">
    <location>
        <begin position="729"/>
        <end position="749"/>
    </location>
</feature>
<evidence type="ECO:0000313" key="5">
    <source>
        <dbReference type="Proteomes" id="UP000734823"/>
    </source>
</evidence>
<proteinExistence type="predicted"/>
<dbReference type="InterPro" id="IPR023809">
    <property type="entry name" value="Thiopep_bacteriocin_synth_dom"/>
</dbReference>
<evidence type="ECO:0000313" key="4">
    <source>
        <dbReference type="EMBL" id="MBC6450909.1"/>
    </source>
</evidence>